<sequence length="628" mass="75300">MNTLRKEQLLQSWLIKNRDNINDQVFTLNIDILQKLWREKIDSYLERKLKNISIEDLKVLQYKIEKFYWIIFDDKISFFGNLFSTIVNWVLLPDYIKNWEQPDIDKELDRILWNIIHKVDLIISENWFYGVNIWSEQSFINELKSLWFLYERGFKIWWNFGINHYYLNKEEWTYESFFNIALTKTERVEDDDPTIINLKKEKIADYGKIIKELTAYFWKPKNGKFTIADPDYKGFYILVEKFTDSWRTYWDYEDSYCAFTINNPELTNDINPELIKDLFIRMLDLNNLVINFIWDITNHENEKKFHSFSNNMMLYGEEFFKEVPDKKEEKLREKFKSLLVKIKTPVYFDEIGWQDNAKEELKWMIESFKYEQTMKSWATGSVPWLVLEWPPGTGKTLLAKAFATEIGNNLANVEVYNIKLNDILSGALINTWTNNIWDLFKFLRLKITKENKYLIIILEELDALFKKRGDRGNDKEDIKVVNSFLTELWWFEDLENVVFIGTTNNLEAIDKAVIRSWRMTLQIKIDLPDKKWIAEIFDIHINAAKKRTERKIFVDNIDISRLIPLCKWFSWADIKEIIRLTLHTKAREEIAWAPRDSLIVATQDIISAIQKFKTKGNKDKKEYGFGLN</sequence>
<dbReference type="EMBL" id="AMFJ01021612">
    <property type="protein sequence ID" value="EKD66635.1"/>
    <property type="molecule type" value="Genomic_DNA"/>
</dbReference>
<dbReference type="PANTHER" id="PTHR23078:SF2">
    <property type="entry name" value="VESICLE-FUSING ATPASE"/>
    <property type="match status" value="1"/>
</dbReference>
<name>K2AFA4_9BACT</name>
<dbReference type="InterPro" id="IPR003959">
    <property type="entry name" value="ATPase_AAA_core"/>
</dbReference>
<accession>K2AFA4</accession>
<proteinExistence type="predicted"/>
<protein>
    <recommendedName>
        <fullName evidence="1">AAA+ ATPase domain-containing protein</fullName>
    </recommendedName>
</protein>
<dbReference type="SUPFAM" id="SSF52540">
    <property type="entry name" value="P-loop containing nucleoside triphosphate hydrolases"/>
    <property type="match status" value="1"/>
</dbReference>
<dbReference type="CDD" id="cd19481">
    <property type="entry name" value="RecA-like_protease"/>
    <property type="match status" value="1"/>
</dbReference>
<dbReference type="AlphaFoldDB" id="K2AFA4"/>
<dbReference type="InterPro" id="IPR027417">
    <property type="entry name" value="P-loop_NTPase"/>
</dbReference>
<dbReference type="GO" id="GO:0006891">
    <property type="term" value="P:intra-Golgi vesicle-mediated transport"/>
    <property type="evidence" value="ECO:0007669"/>
    <property type="project" value="TreeGrafter"/>
</dbReference>
<dbReference type="Gene3D" id="3.40.50.300">
    <property type="entry name" value="P-loop containing nucleotide triphosphate hydrolases"/>
    <property type="match status" value="1"/>
</dbReference>
<comment type="caution">
    <text evidence="2">The sequence shown here is derived from an EMBL/GenBank/DDBJ whole genome shotgun (WGS) entry which is preliminary data.</text>
</comment>
<dbReference type="GO" id="GO:0043001">
    <property type="term" value="P:Golgi to plasma membrane protein transport"/>
    <property type="evidence" value="ECO:0007669"/>
    <property type="project" value="TreeGrafter"/>
</dbReference>
<reference evidence="2" key="1">
    <citation type="journal article" date="2012" name="Science">
        <title>Fermentation, hydrogen, and sulfur metabolism in multiple uncultivated bacterial phyla.</title>
        <authorList>
            <person name="Wrighton K.C."/>
            <person name="Thomas B.C."/>
            <person name="Sharon I."/>
            <person name="Miller C.S."/>
            <person name="Castelle C.J."/>
            <person name="VerBerkmoes N.C."/>
            <person name="Wilkins M.J."/>
            <person name="Hettich R.L."/>
            <person name="Lipton M.S."/>
            <person name="Williams K.H."/>
            <person name="Long P.E."/>
            <person name="Banfield J.F."/>
        </authorList>
    </citation>
    <scope>NUCLEOTIDE SEQUENCE [LARGE SCALE GENOMIC DNA]</scope>
</reference>
<dbReference type="SMART" id="SM00382">
    <property type="entry name" value="AAA"/>
    <property type="match status" value="1"/>
</dbReference>
<organism evidence="2">
    <name type="scientific">uncultured bacterium</name>
    <name type="common">gcode 4</name>
    <dbReference type="NCBI Taxonomy" id="1234023"/>
    <lineage>
        <taxon>Bacteria</taxon>
        <taxon>environmental samples</taxon>
    </lineage>
</organism>
<gene>
    <name evidence="2" type="ORF">ACD_49C00026G0010</name>
</gene>
<dbReference type="GO" id="GO:0016887">
    <property type="term" value="F:ATP hydrolysis activity"/>
    <property type="evidence" value="ECO:0007669"/>
    <property type="project" value="InterPro"/>
</dbReference>
<dbReference type="InterPro" id="IPR003593">
    <property type="entry name" value="AAA+_ATPase"/>
</dbReference>
<dbReference type="PANTHER" id="PTHR23078">
    <property type="entry name" value="VESICULAR-FUSION PROTEIN NSF"/>
    <property type="match status" value="1"/>
</dbReference>
<evidence type="ECO:0000259" key="1">
    <source>
        <dbReference type="SMART" id="SM00382"/>
    </source>
</evidence>
<dbReference type="Pfam" id="PF00004">
    <property type="entry name" value="AAA"/>
    <property type="match status" value="1"/>
</dbReference>
<dbReference type="GO" id="GO:0005524">
    <property type="term" value="F:ATP binding"/>
    <property type="evidence" value="ECO:0007669"/>
    <property type="project" value="InterPro"/>
</dbReference>
<feature type="domain" description="AAA+ ATPase" evidence="1">
    <location>
        <begin position="381"/>
        <end position="529"/>
    </location>
</feature>
<dbReference type="GO" id="GO:0035494">
    <property type="term" value="P:SNARE complex disassembly"/>
    <property type="evidence" value="ECO:0007669"/>
    <property type="project" value="InterPro"/>
</dbReference>
<dbReference type="InterPro" id="IPR039812">
    <property type="entry name" value="Vesicle-fus_ATPase"/>
</dbReference>
<evidence type="ECO:0000313" key="2">
    <source>
        <dbReference type="EMBL" id="EKD66635.1"/>
    </source>
</evidence>